<evidence type="ECO:0000256" key="2">
    <source>
        <dbReference type="ARBA" id="ARBA00008914"/>
    </source>
</evidence>
<dbReference type="RefSeq" id="WP_209365249.1">
    <property type="nucleotide sequence ID" value="NZ_CP046956.1"/>
</dbReference>
<evidence type="ECO:0000259" key="9">
    <source>
        <dbReference type="PROSITE" id="PS51123"/>
    </source>
</evidence>
<feature type="compositionally biased region" description="Polar residues" evidence="8">
    <location>
        <begin position="71"/>
        <end position="84"/>
    </location>
</feature>
<evidence type="ECO:0000256" key="5">
    <source>
        <dbReference type="ARBA" id="ARBA00022989"/>
    </source>
</evidence>
<feature type="compositionally biased region" description="Acidic residues" evidence="8">
    <location>
        <begin position="85"/>
        <end position="95"/>
    </location>
</feature>
<keyword evidence="5" id="KW-1133">Transmembrane helix</keyword>
<dbReference type="NCBIfam" id="NF005382">
    <property type="entry name" value="PRK06925.1"/>
    <property type="match status" value="1"/>
</dbReference>
<comment type="similarity">
    <text evidence="2">Belongs to the MotB family.</text>
</comment>
<dbReference type="PANTHER" id="PTHR30329:SF16">
    <property type="entry name" value="CHEMOTAXIS MOTB PROTEIN"/>
    <property type="match status" value="1"/>
</dbReference>
<keyword evidence="3" id="KW-1003">Cell membrane</keyword>
<evidence type="ECO:0000313" key="11">
    <source>
        <dbReference type="Proteomes" id="UP000665043"/>
    </source>
</evidence>
<evidence type="ECO:0000313" key="10">
    <source>
        <dbReference type="EMBL" id="QTN00101.1"/>
    </source>
</evidence>
<dbReference type="Pfam" id="PF00691">
    <property type="entry name" value="OmpA"/>
    <property type="match status" value="1"/>
</dbReference>
<sequence>MKLRKRRRKDKGAPKWMVTYADMVTLILVFFILLFSMSQIDLEKFEALAESFRSSKIFEQSPSPIPMENPAENTDNKQSGLQMNDSDENEDEQDPSEQAKEDSTDDLMRQVTAFLDKNDLNNVITANQTDDGVVLILQEKVLFESGEAEIIDDGEVLLDKVDILLSNISNDVRIEGHTDNRPISNYRFPSNWELSAARASRVVRYLIDNGKVEKERFSAAGYGDTRPLVPNDSSANWAKNRRVEIVLLQEADE</sequence>
<evidence type="ECO:0000256" key="4">
    <source>
        <dbReference type="ARBA" id="ARBA00022692"/>
    </source>
</evidence>
<proteinExistence type="inferred from homology"/>
<evidence type="ECO:0000256" key="1">
    <source>
        <dbReference type="ARBA" id="ARBA00004162"/>
    </source>
</evidence>
<protein>
    <submittedName>
        <fullName evidence="10">Flagellar motor protein MotB</fullName>
    </submittedName>
</protein>
<feature type="region of interest" description="Disordered" evidence="8">
    <location>
        <begin position="59"/>
        <end position="105"/>
    </location>
</feature>
<dbReference type="PROSITE" id="PS51123">
    <property type="entry name" value="OMPA_2"/>
    <property type="match status" value="1"/>
</dbReference>
<dbReference type="PANTHER" id="PTHR30329">
    <property type="entry name" value="STATOR ELEMENT OF FLAGELLAR MOTOR COMPLEX"/>
    <property type="match status" value="1"/>
</dbReference>
<keyword evidence="6 7" id="KW-0472">Membrane</keyword>
<evidence type="ECO:0000256" key="7">
    <source>
        <dbReference type="PROSITE-ProRule" id="PRU00473"/>
    </source>
</evidence>
<accession>A0ABX7VWW2</accession>
<keyword evidence="11" id="KW-1185">Reference proteome</keyword>
<dbReference type="CDD" id="cd07185">
    <property type="entry name" value="OmpA_C-like"/>
    <property type="match status" value="1"/>
</dbReference>
<gene>
    <name evidence="10" type="primary">motB</name>
    <name evidence="10" type="ORF">ERJ70_12810</name>
</gene>
<name>A0ABX7VWW2_9BACI</name>
<keyword evidence="10" id="KW-0966">Cell projection</keyword>
<evidence type="ECO:0000256" key="8">
    <source>
        <dbReference type="SAM" id="MobiDB-lite"/>
    </source>
</evidence>
<comment type="subcellular location">
    <subcellularLocation>
        <location evidence="1">Cell membrane</location>
        <topology evidence="1">Single-pass membrane protein</topology>
    </subcellularLocation>
</comment>
<feature type="domain" description="OmpA-like" evidence="9">
    <location>
        <begin position="130"/>
        <end position="251"/>
    </location>
</feature>
<evidence type="ECO:0000256" key="3">
    <source>
        <dbReference type="ARBA" id="ARBA00022475"/>
    </source>
</evidence>
<dbReference type="EMBL" id="CP046956">
    <property type="protein sequence ID" value="QTN00101.1"/>
    <property type="molecule type" value="Genomic_DNA"/>
</dbReference>
<organism evidence="10 11">
    <name type="scientific">Sediminibacillus dalangtanensis</name>
    <dbReference type="NCBI Taxonomy" id="2729421"/>
    <lineage>
        <taxon>Bacteria</taxon>
        <taxon>Bacillati</taxon>
        <taxon>Bacillota</taxon>
        <taxon>Bacilli</taxon>
        <taxon>Bacillales</taxon>
        <taxon>Bacillaceae</taxon>
        <taxon>Sediminibacillus</taxon>
    </lineage>
</organism>
<dbReference type="InterPro" id="IPR006665">
    <property type="entry name" value="OmpA-like"/>
</dbReference>
<dbReference type="InterPro" id="IPR050330">
    <property type="entry name" value="Bact_OuterMem_StrucFunc"/>
</dbReference>
<evidence type="ECO:0000256" key="6">
    <source>
        <dbReference type="ARBA" id="ARBA00023136"/>
    </source>
</evidence>
<dbReference type="SUPFAM" id="SSF103088">
    <property type="entry name" value="OmpA-like"/>
    <property type="match status" value="1"/>
</dbReference>
<dbReference type="Gene3D" id="3.30.1330.60">
    <property type="entry name" value="OmpA-like domain"/>
    <property type="match status" value="1"/>
</dbReference>
<dbReference type="InterPro" id="IPR025713">
    <property type="entry name" value="MotB-like_N_dom"/>
</dbReference>
<keyword evidence="10" id="KW-0282">Flagellum</keyword>
<dbReference type="Proteomes" id="UP000665043">
    <property type="component" value="Chromosome"/>
</dbReference>
<dbReference type="InterPro" id="IPR036737">
    <property type="entry name" value="OmpA-like_sf"/>
</dbReference>
<keyword evidence="4" id="KW-0812">Transmembrane</keyword>
<reference evidence="10 11" key="1">
    <citation type="submission" date="2019-12" db="EMBL/GenBank/DDBJ databases">
        <title>The whole genome sequencing of a strain isolated from a Mars analog, Dalangtan Playa.</title>
        <authorList>
            <person name="Huang T."/>
        </authorList>
    </citation>
    <scope>NUCLEOTIDE SEQUENCE [LARGE SCALE GENOMIC DNA]</scope>
    <source>
        <strain evidence="10 11">DP4-553-S</strain>
    </source>
</reference>
<dbReference type="Pfam" id="PF13677">
    <property type="entry name" value="MotB_plug"/>
    <property type="match status" value="1"/>
</dbReference>
<keyword evidence="10" id="KW-0969">Cilium</keyword>